<gene>
    <name evidence="1" type="ORF">MUK42_20541</name>
</gene>
<dbReference type="AlphaFoldDB" id="A0A9E7FUL2"/>
<organism evidence="1 2">
    <name type="scientific">Musa troglodytarum</name>
    <name type="common">fe'i banana</name>
    <dbReference type="NCBI Taxonomy" id="320322"/>
    <lineage>
        <taxon>Eukaryota</taxon>
        <taxon>Viridiplantae</taxon>
        <taxon>Streptophyta</taxon>
        <taxon>Embryophyta</taxon>
        <taxon>Tracheophyta</taxon>
        <taxon>Spermatophyta</taxon>
        <taxon>Magnoliopsida</taxon>
        <taxon>Liliopsida</taxon>
        <taxon>Zingiberales</taxon>
        <taxon>Musaceae</taxon>
        <taxon>Musa</taxon>
    </lineage>
</organism>
<dbReference type="EMBL" id="CP097507">
    <property type="protein sequence ID" value="URE03271.1"/>
    <property type="molecule type" value="Genomic_DNA"/>
</dbReference>
<dbReference type="Proteomes" id="UP001055439">
    <property type="component" value="Chromosome 5"/>
</dbReference>
<keyword evidence="2" id="KW-1185">Reference proteome</keyword>
<protein>
    <submittedName>
        <fullName evidence="1">Uncharacterized protein</fullName>
    </submittedName>
</protein>
<dbReference type="OrthoDB" id="1910345at2759"/>
<name>A0A9E7FUL2_9LILI</name>
<proteinExistence type="predicted"/>
<accession>A0A9E7FUL2</accession>
<sequence length="344" mass="37625">MRNSSYDSDECSWVLAALACGKFLAVRFPRKRDAAFPGFLLSFVTSCTSDGNSKPSSRSLVAVVGEGFFCRYSFSLVWYSCVKAGGTTFVFSTRRMITALWLKPKWRFSSSSLEYERDDKVEEPCLPVAYGEHRTAKDGRRGRKGGDHGAYRESRSLVVVNYLIKSFSLARNDIYPVNLKLPKATERESIASADSGKMGSYGGGKREDSRFAWNVFDSVKAFPPPTPEALMDDIDAAISALEYARSTAALLASSSSKVEEEAAPESEIYQPPATSSEPIYDKRIADEAYKAACAALAAGKTDAAIRSLHVALASCPPEKTTALAKLRSLLDLASSQQQKQQPQH</sequence>
<reference evidence="1" key="1">
    <citation type="submission" date="2022-05" db="EMBL/GenBank/DDBJ databases">
        <title>The Musa troglodytarum L. genome provides insights into the mechanism of non-climacteric behaviour and enrichment of carotenoids.</title>
        <authorList>
            <person name="Wang J."/>
        </authorList>
    </citation>
    <scope>NUCLEOTIDE SEQUENCE</scope>
    <source>
        <tissue evidence="1">Leaf</tissue>
    </source>
</reference>
<evidence type="ECO:0000313" key="1">
    <source>
        <dbReference type="EMBL" id="URE03271.1"/>
    </source>
</evidence>
<evidence type="ECO:0000313" key="2">
    <source>
        <dbReference type="Proteomes" id="UP001055439"/>
    </source>
</evidence>